<organism evidence="1 2">
    <name type="scientific">Eleginops maclovinus</name>
    <name type="common">Patagonian blennie</name>
    <name type="synonym">Eleginus maclovinus</name>
    <dbReference type="NCBI Taxonomy" id="56733"/>
    <lineage>
        <taxon>Eukaryota</taxon>
        <taxon>Metazoa</taxon>
        <taxon>Chordata</taxon>
        <taxon>Craniata</taxon>
        <taxon>Vertebrata</taxon>
        <taxon>Euteleostomi</taxon>
        <taxon>Actinopterygii</taxon>
        <taxon>Neopterygii</taxon>
        <taxon>Teleostei</taxon>
        <taxon>Neoteleostei</taxon>
        <taxon>Acanthomorphata</taxon>
        <taxon>Eupercaria</taxon>
        <taxon>Perciformes</taxon>
        <taxon>Notothenioidei</taxon>
        <taxon>Eleginopidae</taxon>
        <taxon>Eleginops</taxon>
    </lineage>
</organism>
<dbReference type="Proteomes" id="UP001346869">
    <property type="component" value="Unassembled WGS sequence"/>
</dbReference>
<evidence type="ECO:0000313" key="2">
    <source>
        <dbReference type="Proteomes" id="UP001346869"/>
    </source>
</evidence>
<reference evidence="1 2" key="1">
    <citation type="journal article" date="2023" name="Genes (Basel)">
        <title>Chromosome-Level Genome Assembly and Circadian Gene Repertoire of the Patagonia Blennie Eleginops maclovinus-The Closest Ancestral Proxy of Antarctic Cryonotothenioids.</title>
        <authorList>
            <person name="Cheng C.C."/>
            <person name="Rivera-Colon A.G."/>
            <person name="Minhas B.F."/>
            <person name="Wilson L."/>
            <person name="Rayamajhi N."/>
            <person name="Vargas-Chacoff L."/>
            <person name="Catchen J.M."/>
        </authorList>
    </citation>
    <scope>NUCLEOTIDE SEQUENCE [LARGE SCALE GENOMIC DNA]</scope>
    <source>
        <strain evidence="1">JMC-PN-2008</strain>
    </source>
</reference>
<dbReference type="AlphaFoldDB" id="A0AAN7X284"/>
<gene>
    <name evidence="1" type="ORF">PBY51_006761</name>
</gene>
<sequence length="110" mass="12002">MSKYCSTPGKVSQHVQFPDGVEHSARTFPLGISHLYPLCMTVDGKTYGGAGRSRACVRGEKGSSKRRATTASPGVKLLACCNLQGGDVGLHWERERFCSFWHRGRGTLSE</sequence>
<name>A0AAN7X284_ELEMC</name>
<dbReference type="EMBL" id="JAUZQC010000020">
    <property type="protein sequence ID" value="KAK5852930.1"/>
    <property type="molecule type" value="Genomic_DNA"/>
</dbReference>
<keyword evidence="2" id="KW-1185">Reference proteome</keyword>
<proteinExistence type="predicted"/>
<accession>A0AAN7X284</accession>
<protein>
    <submittedName>
        <fullName evidence="1">Uncharacterized protein</fullName>
    </submittedName>
</protein>
<comment type="caution">
    <text evidence="1">The sequence shown here is derived from an EMBL/GenBank/DDBJ whole genome shotgun (WGS) entry which is preliminary data.</text>
</comment>
<reference evidence="1 2" key="2">
    <citation type="journal article" date="2023" name="Mol. Biol. Evol.">
        <title>Genomics of Secondarily Temperate Adaptation in the Only Non-Antarctic Icefish.</title>
        <authorList>
            <person name="Rivera-Colon A.G."/>
            <person name="Rayamajhi N."/>
            <person name="Minhas B.F."/>
            <person name="Madrigal G."/>
            <person name="Bilyk K.T."/>
            <person name="Yoon V."/>
            <person name="Hune M."/>
            <person name="Gregory S."/>
            <person name="Cheng C.H.C."/>
            <person name="Catchen J.M."/>
        </authorList>
    </citation>
    <scope>NUCLEOTIDE SEQUENCE [LARGE SCALE GENOMIC DNA]</scope>
    <source>
        <strain evidence="1">JMC-PN-2008</strain>
    </source>
</reference>
<evidence type="ECO:0000313" key="1">
    <source>
        <dbReference type="EMBL" id="KAK5852930.1"/>
    </source>
</evidence>